<dbReference type="PROSITE" id="PS00149">
    <property type="entry name" value="SULFATASE_2"/>
    <property type="match status" value="1"/>
</dbReference>
<dbReference type="SUPFAM" id="SSF53649">
    <property type="entry name" value="Alkaline phosphatase-like"/>
    <property type="match status" value="1"/>
</dbReference>
<keyword evidence="4" id="KW-0106">Calcium</keyword>
<dbReference type="InterPro" id="IPR017850">
    <property type="entry name" value="Alkaline_phosphatase_core_sf"/>
</dbReference>
<evidence type="ECO:0000256" key="2">
    <source>
        <dbReference type="ARBA" id="ARBA00022723"/>
    </source>
</evidence>
<dbReference type="GO" id="GO:0046872">
    <property type="term" value="F:metal ion binding"/>
    <property type="evidence" value="ECO:0007669"/>
    <property type="project" value="UniProtKB-KW"/>
</dbReference>
<evidence type="ECO:0000256" key="4">
    <source>
        <dbReference type="ARBA" id="ARBA00022837"/>
    </source>
</evidence>
<dbReference type="RefSeq" id="WP_185674867.1">
    <property type="nucleotide sequence ID" value="NZ_JACHVB010000019.1"/>
</dbReference>
<organism evidence="6 7">
    <name type="scientific">Ruficoccus amylovorans</name>
    <dbReference type="NCBI Taxonomy" id="1804625"/>
    <lineage>
        <taxon>Bacteria</taxon>
        <taxon>Pseudomonadati</taxon>
        <taxon>Verrucomicrobiota</taxon>
        <taxon>Opitutia</taxon>
        <taxon>Puniceicoccales</taxon>
        <taxon>Cerasicoccaceae</taxon>
        <taxon>Ruficoccus</taxon>
    </lineage>
</organism>
<evidence type="ECO:0000313" key="6">
    <source>
        <dbReference type="EMBL" id="MBC2593877.1"/>
    </source>
</evidence>
<gene>
    <name evidence="6" type="ORF">H5P28_06345</name>
</gene>
<feature type="domain" description="Sulfatase N-terminal" evidence="5">
    <location>
        <begin position="15"/>
        <end position="355"/>
    </location>
</feature>
<keyword evidence="2" id="KW-0479">Metal-binding</keyword>
<dbReference type="PANTHER" id="PTHR42693">
    <property type="entry name" value="ARYLSULFATASE FAMILY MEMBER"/>
    <property type="match status" value="1"/>
</dbReference>
<proteinExistence type="inferred from homology"/>
<reference evidence="6 7" key="1">
    <citation type="submission" date="2020-07" db="EMBL/GenBank/DDBJ databases">
        <authorList>
            <person name="Feng X."/>
        </authorList>
    </citation>
    <scope>NUCLEOTIDE SEQUENCE [LARGE SCALE GENOMIC DNA]</scope>
    <source>
        <strain evidence="6 7">JCM31066</strain>
    </source>
</reference>
<dbReference type="InterPro" id="IPR000917">
    <property type="entry name" value="Sulfatase_N"/>
</dbReference>
<dbReference type="InterPro" id="IPR024607">
    <property type="entry name" value="Sulfatase_CS"/>
</dbReference>
<dbReference type="PANTHER" id="PTHR42693:SF53">
    <property type="entry name" value="ENDO-4-O-SULFATASE"/>
    <property type="match status" value="1"/>
</dbReference>
<evidence type="ECO:0000256" key="1">
    <source>
        <dbReference type="ARBA" id="ARBA00008779"/>
    </source>
</evidence>
<evidence type="ECO:0000313" key="7">
    <source>
        <dbReference type="Proteomes" id="UP000546464"/>
    </source>
</evidence>
<dbReference type="EMBL" id="JACHVB010000019">
    <property type="protein sequence ID" value="MBC2593877.1"/>
    <property type="molecule type" value="Genomic_DNA"/>
</dbReference>
<dbReference type="Gene3D" id="3.40.720.10">
    <property type="entry name" value="Alkaline Phosphatase, subunit A"/>
    <property type="match status" value="1"/>
</dbReference>
<dbReference type="InterPro" id="IPR050738">
    <property type="entry name" value="Sulfatase"/>
</dbReference>
<comment type="caution">
    <text evidence="6">The sequence shown here is derived from an EMBL/GenBank/DDBJ whole genome shotgun (WGS) entry which is preliminary data.</text>
</comment>
<keyword evidence="6" id="KW-0808">Transferase</keyword>
<dbReference type="GO" id="GO:0016740">
    <property type="term" value="F:transferase activity"/>
    <property type="evidence" value="ECO:0007669"/>
    <property type="project" value="UniProtKB-KW"/>
</dbReference>
<accession>A0A842HE73</accession>
<comment type="similarity">
    <text evidence="1">Belongs to the sulfatase family.</text>
</comment>
<evidence type="ECO:0000259" key="5">
    <source>
        <dbReference type="Pfam" id="PF00884"/>
    </source>
</evidence>
<evidence type="ECO:0000256" key="3">
    <source>
        <dbReference type="ARBA" id="ARBA00022801"/>
    </source>
</evidence>
<keyword evidence="7" id="KW-1185">Reference proteome</keyword>
<dbReference type="GO" id="GO:0004065">
    <property type="term" value="F:arylsulfatase activity"/>
    <property type="evidence" value="ECO:0007669"/>
    <property type="project" value="TreeGrafter"/>
</dbReference>
<protein>
    <submittedName>
        <fullName evidence="6">Sulfatase-like hydrolase/transferase</fullName>
    </submittedName>
</protein>
<dbReference type="AlphaFoldDB" id="A0A842HE73"/>
<dbReference type="Pfam" id="PF00884">
    <property type="entry name" value="Sulfatase"/>
    <property type="match status" value="1"/>
</dbReference>
<sequence>MSRPATAPAPITKRPNILFIVTDDMGAWAMGSAGHPDARTPHLDRLASEGTLLRQHFSASAVCSPSRACIFTSRHCLEVGIPDFLCQDPEVGLDPQVPSIASELKAAGYDTTLIGKWHLGHGKKFHPTRHGYNEFTGFLIGDDSGPLSSRDPVIEKDGRRSRVPGYTSDLLADYAIDFLRRDRASPFFLSLHFWAPHANQGVSTEDGDRTWHPLKSEDWDLFKDIDPQIPNPDYPKLDIPRVKRMTREYLASVHSVDRNIGRVLAQLEAQGILDDTLIVFTSDNGYNLGHHGIWHKGNGWWILTDNRGDRPNLYDESMRVPALVRFPEKVKAGQDITSPNSSLDWLPTLLDYAGVNPSFTPRGQSLRAPLSGADAGPLRTIFGQYRMWDWNQTGADMRSWRTQEWKLMVDLKETVPNEFYALHRDPCETTNLASSDDPAIRAAMRECKQALYAYMKQIGDTPVPVYN</sequence>
<keyword evidence="3 6" id="KW-0378">Hydrolase</keyword>
<dbReference type="Proteomes" id="UP000546464">
    <property type="component" value="Unassembled WGS sequence"/>
</dbReference>
<name>A0A842HE73_9BACT</name>